<organism evidence="13">
    <name type="scientific">Echinostoma caproni</name>
    <dbReference type="NCBI Taxonomy" id="27848"/>
    <lineage>
        <taxon>Eukaryota</taxon>
        <taxon>Metazoa</taxon>
        <taxon>Spiralia</taxon>
        <taxon>Lophotrochozoa</taxon>
        <taxon>Platyhelminthes</taxon>
        <taxon>Trematoda</taxon>
        <taxon>Digenea</taxon>
        <taxon>Plagiorchiida</taxon>
        <taxon>Echinostomata</taxon>
        <taxon>Echinostomatoidea</taxon>
        <taxon>Echinostomatidae</taxon>
        <taxon>Echinostoma</taxon>
    </lineage>
</organism>
<dbReference type="InterPro" id="IPR001772">
    <property type="entry name" value="KA1_dom"/>
</dbReference>
<dbReference type="InterPro" id="IPR028375">
    <property type="entry name" value="KA1/Ssp2_C"/>
</dbReference>
<gene>
    <name evidence="11" type="ORF">ECPE_LOCUS29</name>
</gene>
<feature type="compositionally biased region" description="Polar residues" evidence="9">
    <location>
        <begin position="276"/>
        <end position="287"/>
    </location>
</feature>
<dbReference type="WBParaSite" id="ECPE_0000002801-mRNA-1">
    <property type="protein sequence ID" value="ECPE_0000002801-mRNA-1"/>
    <property type="gene ID" value="ECPE_0000002801"/>
</dbReference>
<sequence>MSLFSLFLNSTELNGTPDKKPDPSVVEDKPASPQRNSTIHWYPTAGLAIQNGAIAKTDSKGREKENFNLRVEPGHSRTSRKPDKESPKIPVKQQPTDRSIEPLNPLELKIHEKIRAPFERLDPIRQTVHCTNRSRLEQQIYDKDGVPGIGENKDTVVATARSNLTTLEQDVLEKEEYPAKDLNKTRGFFRSFTSRFSKRPILDKPDSTSERDPLPYIQMPSVDRNPKPESSSVPQRGASIRLGGKSSSASRPNSQISVGSKRFSREFDITRAFTPPTVNEPQSVSGSNDHESPENSTVGFFRSLALRFSKRKPFDFGHTAESEDKQTTVTRQSSFSVIPPSILASVGERARAHTDGGTQLVVTDTRHSIRTPRSDRRPMSFMIGTTDSSERPRVVRFKWNMKITSKRTPEEISAEITRVLNQNNYAYEQQKKFLFVCESNSSNPHGYATWEMEVCESPRMGLNGIRFHKISGTTSAFKVITDNLTHEMKL</sequence>
<feature type="region of interest" description="Disordered" evidence="9">
    <location>
        <begin position="199"/>
        <end position="296"/>
    </location>
</feature>
<evidence type="ECO:0000256" key="9">
    <source>
        <dbReference type="SAM" id="MobiDB-lite"/>
    </source>
</evidence>
<evidence type="ECO:0000256" key="8">
    <source>
        <dbReference type="ARBA" id="ARBA00048679"/>
    </source>
</evidence>
<reference evidence="13" key="1">
    <citation type="submission" date="2016-06" db="UniProtKB">
        <authorList>
            <consortium name="WormBaseParasite"/>
        </authorList>
    </citation>
    <scope>IDENTIFICATION</scope>
</reference>
<feature type="domain" description="KA1" evidence="10">
    <location>
        <begin position="441"/>
        <end position="490"/>
    </location>
</feature>
<dbReference type="GO" id="GO:0005524">
    <property type="term" value="F:ATP binding"/>
    <property type="evidence" value="ECO:0007669"/>
    <property type="project" value="UniProtKB-KW"/>
</dbReference>
<keyword evidence="3" id="KW-0808">Transferase</keyword>
<dbReference type="PROSITE" id="PS50032">
    <property type="entry name" value="KA1"/>
    <property type="match status" value="1"/>
</dbReference>
<name>A0A182ZZ94_9TREM</name>
<comment type="catalytic activity">
    <reaction evidence="7">
        <text>L-threonyl-[protein] + ATP = O-phospho-L-threonyl-[protein] + ADP + H(+)</text>
        <dbReference type="Rhea" id="RHEA:46608"/>
        <dbReference type="Rhea" id="RHEA-COMP:11060"/>
        <dbReference type="Rhea" id="RHEA-COMP:11605"/>
        <dbReference type="ChEBI" id="CHEBI:15378"/>
        <dbReference type="ChEBI" id="CHEBI:30013"/>
        <dbReference type="ChEBI" id="CHEBI:30616"/>
        <dbReference type="ChEBI" id="CHEBI:61977"/>
        <dbReference type="ChEBI" id="CHEBI:456216"/>
        <dbReference type="EC" id="2.7.11.1"/>
    </reaction>
</comment>
<evidence type="ECO:0000259" key="10">
    <source>
        <dbReference type="PROSITE" id="PS50032"/>
    </source>
</evidence>
<evidence type="ECO:0000256" key="1">
    <source>
        <dbReference type="ARBA" id="ARBA00012513"/>
    </source>
</evidence>
<dbReference type="SUPFAM" id="SSF103243">
    <property type="entry name" value="KA1-like"/>
    <property type="match status" value="1"/>
</dbReference>
<feature type="region of interest" description="Disordered" evidence="9">
    <location>
        <begin position="1"/>
        <end position="99"/>
    </location>
</feature>
<keyword evidence="12" id="KW-1185">Reference proteome</keyword>
<dbReference type="Pfam" id="PF02149">
    <property type="entry name" value="KA1"/>
    <property type="match status" value="1"/>
</dbReference>
<dbReference type="FunFam" id="3.30.310.80:FF:000011">
    <property type="entry name" value="Non-specific serine/threonine protein kinase"/>
    <property type="match status" value="1"/>
</dbReference>
<evidence type="ECO:0000256" key="5">
    <source>
        <dbReference type="ARBA" id="ARBA00022777"/>
    </source>
</evidence>
<evidence type="ECO:0000256" key="3">
    <source>
        <dbReference type="ARBA" id="ARBA00022679"/>
    </source>
</evidence>
<dbReference type="Gene3D" id="3.30.310.80">
    <property type="entry name" value="Kinase associated domain 1, KA1"/>
    <property type="match status" value="1"/>
</dbReference>
<evidence type="ECO:0000313" key="11">
    <source>
        <dbReference type="EMBL" id="VDP14224.1"/>
    </source>
</evidence>
<feature type="compositionally biased region" description="Basic and acidic residues" evidence="9">
    <location>
        <begin position="200"/>
        <end position="213"/>
    </location>
</feature>
<feature type="compositionally biased region" description="Polar residues" evidence="9">
    <location>
        <begin position="245"/>
        <end position="258"/>
    </location>
</feature>
<comment type="catalytic activity">
    <reaction evidence="8">
        <text>L-seryl-[protein] + ATP = O-phospho-L-seryl-[protein] + ADP + H(+)</text>
        <dbReference type="Rhea" id="RHEA:17989"/>
        <dbReference type="Rhea" id="RHEA-COMP:9863"/>
        <dbReference type="Rhea" id="RHEA-COMP:11604"/>
        <dbReference type="ChEBI" id="CHEBI:15378"/>
        <dbReference type="ChEBI" id="CHEBI:29999"/>
        <dbReference type="ChEBI" id="CHEBI:30616"/>
        <dbReference type="ChEBI" id="CHEBI:83421"/>
        <dbReference type="ChEBI" id="CHEBI:456216"/>
        <dbReference type="EC" id="2.7.11.1"/>
    </reaction>
</comment>
<dbReference type="OrthoDB" id="193931at2759"/>
<feature type="compositionally biased region" description="Basic and acidic residues" evidence="9">
    <location>
        <begin position="17"/>
        <end position="30"/>
    </location>
</feature>
<keyword evidence="4" id="KW-0547">Nucleotide-binding</keyword>
<dbReference type="EC" id="2.7.11.1" evidence="1"/>
<keyword evidence="2" id="KW-0723">Serine/threonine-protein kinase</keyword>
<accession>A0A182ZZ94</accession>
<evidence type="ECO:0000313" key="13">
    <source>
        <dbReference type="WBParaSite" id="ECPE_0000002801-mRNA-1"/>
    </source>
</evidence>
<evidence type="ECO:0000256" key="7">
    <source>
        <dbReference type="ARBA" id="ARBA00047899"/>
    </source>
</evidence>
<evidence type="ECO:0000256" key="6">
    <source>
        <dbReference type="ARBA" id="ARBA00022840"/>
    </source>
</evidence>
<proteinExistence type="predicted"/>
<keyword evidence="5" id="KW-0418">Kinase</keyword>
<dbReference type="Proteomes" id="UP000272942">
    <property type="component" value="Unassembled WGS sequence"/>
</dbReference>
<evidence type="ECO:0000256" key="4">
    <source>
        <dbReference type="ARBA" id="ARBA00022741"/>
    </source>
</evidence>
<evidence type="ECO:0000256" key="2">
    <source>
        <dbReference type="ARBA" id="ARBA00022527"/>
    </source>
</evidence>
<reference evidence="11 12" key="2">
    <citation type="submission" date="2018-11" db="EMBL/GenBank/DDBJ databases">
        <authorList>
            <consortium name="Pathogen Informatics"/>
        </authorList>
    </citation>
    <scope>NUCLEOTIDE SEQUENCE [LARGE SCALE GENOMIC DNA]</scope>
    <source>
        <strain evidence="11 12">Egypt</strain>
    </source>
</reference>
<protein>
    <recommendedName>
        <fullName evidence="1">non-specific serine/threonine protein kinase</fullName>
        <ecNumber evidence="1">2.7.11.1</ecNumber>
    </recommendedName>
</protein>
<dbReference type="GO" id="GO:0004674">
    <property type="term" value="F:protein serine/threonine kinase activity"/>
    <property type="evidence" value="ECO:0007669"/>
    <property type="project" value="UniProtKB-KW"/>
</dbReference>
<dbReference type="EMBL" id="UZAN01000054">
    <property type="protein sequence ID" value="VDP14224.1"/>
    <property type="molecule type" value="Genomic_DNA"/>
</dbReference>
<dbReference type="AlphaFoldDB" id="A0A182ZZ94"/>
<evidence type="ECO:0000313" key="12">
    <source>
        <dbReference type="Proteomes" id="UP000272942"/>
    </source>
</evidence>
<feature type="compositionally biased region" description="Basic and acidic residues" evidence="9">
    <location>
        <begin position="57"/>
        <end position="87"/>
    </location>
</feature>
<keyword evidence="6" id="KW-0067">ATP-binding</keyword>